<dbReference type="Gene3D" id="1.10.101.10">
    <property type="entry name" value="PGBD-like superfamily/PGBD"/>
    <property type="match status" value="2"/>
</dbReference>
<evidence type="ECO:0000313" key="3">
    <source>
        <dbReference type="EMBL" id="TBN39076.1"/>
    </source>
</evidence>
<proteinExistence type="predicted"/>
<feature type="domain" description="Peptidoglycan binding-like" evidence="2">
    <location>
        <begin position="102"/>
        <end position="154"/>
    </location>
</feature>
<feature type="domain" description="Peptidoglycan binding-like" evidence="2">
    <location>
        <begin position="196"/>
        <end position="251"/>
    </location>
</feature>
<feature type="signal peptide" evidence="1">
    <location>
        <begin position="1"/>
        <end position="21"/>
    </location>
</feature>
<feature type="chain" id="PRO_5020992008" evidence="1">
    <location>
        <begin position="22"/>
        <end position="253"/>
    </location>
</feature>
<dbReference type="InterPro" id="IPR036366">
    <property type="entry name" value="PGBDSf"/>
</dbReference>
<evidence type="ECO:0000256" key="1">
    <source>
        <dbReference type="SAM" id="SignalP"/>
    </source>
</evidence>
<organism evidence="3 4">
    <name type="scientific">Paracoccus subflavus</name>
    <dbReference type="NCBI Taxonomy" id="2528244"/>
    <lineage>
        <taxon>Bacteria</taxon>
        <taxon>Pseudomonadati</taxon>
        <taxon>Pseudomonadota</taxon>
        <taxon>Alphaproteobacteria</taxon>
        <taxon>Rhodobacterales</taxon>
        <taxon>Paracoccaceae</taxon>
        <taxon>Paracoccus</taxon>
    </lineage>
</organism>
<evidence type="ECO:0000259" key="2">
    <source>
        <dbReference type="Pfam" id="PF01471"/>
    </source>
</evidence>
<dbReference type="OrthoDB" id="8092964at2"/>
<reference evidence="3 4" key="1">
    <citation type="submission" date="2019-02" db="EMBL/GenBank/DDBJ databases">
        <title>Paracoccus subflavus sp. nov., isolated from marine sediment of the Pacific Ocean.</title>
        <authorList>
            <person name="Zhang G."/>
        </authorList>
    </citation>
    <scope>NUCLEOTIDE SEQUENCE [LARGE SCALE GENOMIC DNA]</scope>
    <source>
        <strain evidence="3 4">GY0581</strain>
    </source>
</reference>
<dbReference type="Pfam" id="PF01471">
    <property type="entry name" value="PG_binding_1"/>
    <property type="match status" value="2"/>
</dbReference>
<dbReference type="SUPFAM" id="SSF47090">
    <property type="entry name" value="PGBD-like"/>
    <property type="match status" value="2"/>
</dbReference>
<sequence>MVRKTLLAAVAAAALAAPVQAQDLGDIVTGVAQEYLRQEQDRATFAQAQQAGTLRAYQSYLQQFPQGIYAAEARQQIQRLGGRTTAAAPANPYGGGGVDLTRDQRLVVQRRLNALGYTTGGIDASFGPSTRRAIGLWQRDRGYTQTGVLNRAQANELLRGTAAAAPAAGTATAGQPAAATSVASAAQAEANLRLSRQQRLAIQAGLTRRGFDTRGVDGIFGRGTRGAISGWQRANDAPATGYLTAAQAQRLSR</sequence>
<dbReference type="Proteomes" id="UP000293520">
    <property type="component" value="Unassembled WGS sequence"/>
</dbReference>
<dbReference type="InterPro" id="IPR002477">
    <property type="entry name" value="Peptidoglycan-bd-like"/>
</dbReference>
<dbReference type="EMBL" id="SISK01000008">
    <property type="protein sequence ID" value="TBN39076.1"/>
    <property type="molecule type" value="Genomic_DNA"/>
</dbReference>
<protein>
    <submittedName>
        <fullName evidence="3">Peptidoglycan-binding protein</fullName>
    </submittedName>
</protein>
<keyword evidence="4" id="KW-1185">Reference proteome</keyword>
<gene>
    <name evidence="3" type="ORF">EYE42_11625</name>
</gene>
<evidence type="ECO:0000313" key="4">
    <source>
        <dbReference type="Proteomes" id="UP000293520"/>
    </source>
</evidence>
<dbReference type="AlphaFoldDB" id="A0A4Q9G3U9"/>
<comment type="caution">
    <text evidence="3">The sequence shown here is derived from an EMBL/GenBank/DDBJ whole genome shotgun (WGS) entry which is preliminary data.</text>
</comment>
<dbReference type="RefSeq" id="WP_130991499.1">
    <property type="nucleotide sequence ID" value="NZ_SISK01000008.1"/>
</dbReference>
<keyword evidence="1" id="KW-0732">Signal</keyword>
<name>A0A4Q9G3U9_9RHOB</name>
<dbReference type="InterPro" id="IPR036365">
    <property type="entry name" value="PGBD-like_sf"/>
</dbReference>
<accession>A0A4Q9G3U9</accession>